<dbReference type="EMBL" id="CP060782">
    <property type="protein sequence ID" value="QNP45093.1"/>
    <property type="molecule type" value="Genomic_DNA"/>
</dbReference>
<evidence type="ECO:0008006" key="4">
    <source>
        <dbReference type="Google" id="ProtNLM"/>
    </source>
</evidence>
<proteinExistence type="predicted"/>
<keyword evidence="3" id="KW-1185">Reference proteome</keyword>
<dbReference type="Proteomes" id="UP000516105">
    <property type="component" value="Chromosome"/>
</dbReference>
<feature type="region of interest" description="Disordered" evidence="1">
    <location>
        <begin position="97"/>
        <end position="118"/>
    </location>
</feature>
<evidence type="ECO:0000256" key="1">
    <source>
        <dbReference type="SAM" id="MobiDB-lite"/>
    </source>
</evidence>
<name>A0ABX6TBT7_9SPHN</name>
<protein>
    <recommendedName>
        <fullName evidence="4">Lipoprotein</fullName>
    </recommendedName>
</protein>
<organism evidence="2 3">
    <name type="scientific">Sphingomonas sediminicola</name>
    <dbReference type="NCBI Taxonomy" id="386874"/>
    <lineage>
        <taxon>Bacteria</taxon>
        <taxon>Pseudomonadati</taxon>
        <taxon>Pseudomonadota</taxon>
        <taxon>Alphaproteobacteria</taxon>
        <taxon>Sphingomonadales</taxon>
        <taxon>Sphingomonadaceae</taxon>
        <taxon>Sphingomonas</taxon>
    </lineage>
</organism>
<evidence type="ECO:0000313" key="3">
    <source>
        <dbReference type="Proteomes" id="UP000516105"/>
    </source>
</evidence>
<gene>
    <name evidence="2" type="ORF">H9L14_10490</name>
</gene>
<accession>A0ABX6TBT7</accession>
<evidence type="ECO:0000313" key="2">
    <source>
        <dbReference type="EMBL" id="QNP45093.1"/>
    </source>
</evidence>
<sequence length="301" mass="32992">MCTRVQLKWSSLTVAVAALAVGCRQAPQDEVDENQANAVVQLPRLPVAEPPMDRAALLIEVAKAASASALGEDISNDLRRLDGKRFEVRIRFGCAPPASPPEVEKTAKPAAQGQATGPFNVRFDEKDRTLRLRAAPDLTLNDRWIASVVDESVEAVEGFWMYRPWLLTDGCSVIPSQLDPGVSDGGLASETNDVAAVRITAPDRKYRVGLAQFFTKTDPRTGRRDGRAYETTKILPDDKQPSRQGYNLVLSGRLRHLPSGQVIACRTESTNAPPQCVVSAEFDRVWVEEPETKSLIAEWGN</sequence>
<dbReference type="PROSITE" id="PS51257">
    <property type="entry name" value="PROKAR_LIPOPROTEIN"/>
    <property type="match status" value="1"/>
</dbReference>
<reference evidence="2 3" key="1">
    <citation type="submission" date="2020-08" db="EMBL/GenBank/DDBJ databases">
        <title>Genome sequence of Sphingomonas sediminicola KACC 15039T.</title>
        <authorList>
            <person name="Hyun D.-W."/>
            <person name="Bae J.-W."/>
        </authorList>
    </citation>
    <scope>NUCLEOTIDE SEQUENCE [LARGE SCALE GENOMIC DNA]</scope>
    <source>
        <strain evidence="2 3">KACC 15039</strain>
    </source>
</reference>